<dbReference type="EMBL" id="CP059154">
    <property type="protein sequence ID" value="QLK26523.1"/>
    <property type="molecule type" value="Genomic_DNA"/>
</dbReference>
<dbReference type="Pfam" id="PF00582">
    <property type="entry name" value="Usp"/>
    <property type="match status" value="2"/>
</dbReference>
<dbReference type="OrthoDB" id="105697at2157"/>
<feature type="domain" description="UspA" evidence="2">
    <location>
        <begin position="148"/>
        <end position="279"/>
    </location>
</feature>
<name>A0A7D6GS49_9EURY</name>
<dbReference type="Proteomes" id="UP000510869">
    <property type="component" value="Chromosome"/>
</dbReference>
<dbReference type="KEGG" id="nay:HYG81_02585"/>
<dbReference type="Gene3D" id="3.40.50.620">
    <property type="entry name" value="HUPs"/>
    <property type="match status" value="2"/>
</dbReference>
<dbReference type="PRINTS" id="PR01438">
    <property type="entry name" value="UNVRSLSTRESS"/>
</dbReference>
<sequence length="285" mass="30167">MYDRILVPVDGSDSATVALDHALEIASDHDAPVTLLYVADTNELSQTRIGTDVVDVLEHEGDEIVSDARERAADSDAPVTTDIVQGVPHEAIVDYAETKDVDLIAMGTHGRDGLERYVVGSVAEQVVNTAPMPVLTVRAIDDTPIYPYESILVPTDGSEHATTALRTGAAVAKHHGATLHLLAVLEDQLLGSLGGESDRESRARDLIEDGEATANDAGVDDVVTAVESGSVPTEITSYADAEGIDLVVMGTHGRTGLDERFLGGISERVLRTAPTPVLTTNRRDA</sequence>
<dbReference type="GeneID" id="56142056"/>
<protein>
    <submittedName>
        <fullName evidence="3">Universal stress protein</fullName>
    </submittedName>
</protein>
<proteinExistence type="inferred from homology"/>
<feature type="domain" description="UspA" evidence="2">
    <location>
        <begin position="1"/>
        <end position="138"/>
    </location>
</feature>
<dbReference type="RefSeq" id="WP_180841696.1">
    <property type="nucleotide sequence ID" value="NZ_CP059154.1"/>
</dbReference>
<reference evidence="3 4" key="1">
    <citation type="submission" date="2020-07" db="EMBL/GenBank/DDBJ databases">
        <title>Natrinema (YPL30) sp. nov. and Haloterrigena xxxxxx (YPL8) sp. nov., isolated from a salt mine.</title>
        <authorList>
            <person name="Cui H."/>
        </authorList>
    </citation>
    <scope>NUCLEOTIDE SEQUENCE [LARGE SCALE GENOMIC DNA]</scope>
    <source>
        <strain evidence="3 4">YPL13</strain>
    </source>
</reference>
<gene>
    <name evidence="3" type="ORF">HYG81_02585</name>
</gene>
<dbReference type="PANTHER" id="PTHR46268">
    <property type="entry name" value="STRESS RESPONSE PROTEIN NHAX"/>
    <property type="match status" value="1"/>
</dbReference>
<dbReference type="AlphaFoldDB" id="A0A7D6GS49"/>
<evidence type="ECO:0000313" key="4">
    <source>
        <dbReference type="Proteomes" id="UP000510869"/>
    </source>
</evidence>
<accession>A0A7D6GS49</accession>
<evidence type="ECO:0000256" key="1">
    <source>
        <dbReference type="ARBA" id="ARBA00008791"/>
    </source>
</evidence>
<comment type="similarity">
    <text evidence="1">Belongs to the universal stress protein A family.</text>
</comment>
<evidence type="ECO:0000259" key="2">
    <source>
        <dbReference type="Pfam" id="PF00582"/>
    </source>
</evidence>
<dbReference type="InterPro" id="IPR006015">
    <property type="entry name" value="Universal_stress_UspA"/>
</dbReference>
<evidence type="ECO:0000313" key="3">
    <source>
        <dbReference type="EMBL" id="QLK26523.1"/>
    </source>
</evidence>
<dbReference type="InterPro" id="IPR006016">
    <property type="entry name" value="UspA"/>
</dbReference>
<organism evidence="3 4">
    <name type="scientific">Natrinema zhouii</name>
    <dbReference type="NCBI Taxonomy" id="1710539"/>
    <lineage>
        <taxon>Archaea</taxon>
        <taxon>Methanobacteriati</taxon>
        <taxon>Methanobacteriota</taxon>
        <taxon>Stenosarchaea group</taxon>
        <taxon>Halobacteria</taxon>
        <taxon>Halobacteriales</taxon>
        <taxon>Natrialbaceae</taxon>
        <taxon>Natrinema</taxon>
    </lineage>
</organism>
<dbReference type="CDD" id="cd00293">
    <property type="entry name" value="USP-like"/>
    <property type="match status" value="2"/>
</dbReference>
<dbReference type="InterPro" id="IPR014729">
    <property type="entry name" value="Rossmann-like_a/b/a_fold"/>
</dbReference>
<dbReference type="SUPFAM" id="SSF52402">
    <property type="entry name" value="Adenine nucleotide alpha hydrolases-like"/>
    <property type="match status" value="2"/>
</dbReference>
<dbReference type="PANTHER" id="PTHR46268:SF6">
    <property type="entry name" value="UNIVERSAL STRESS PROTEIN UP12"/>
    <property type="match status" value="1"/>
</dbReference>
<keyword evidence="4" id="KW-1185">Reference proteome</keyword>